<dbReference type="Gene3D" id="3.30.830.10">
    <property type="entry name" value="Metalloenzyme, LuxS/M16 peptidase-like"/>
    <property type="match status" value="1"/>
</dbReference>
<evidence type="ECO:0000313" key="3">
    <source>
        <dbReference type="EMBL" id="EPR72508.1"/>
    </source>
</evidence>
<dbReference type="EMBL" id="ATMR01000124">
    <property type="protein sequence ID" value="EPR72508.1"/>
    <property type="molecule type" value="Genomic_DNA"/>
</dbReference>
<evidence type="ECO:0000256" key="1">
    <source>
        <dbReference type="SAM" id="SignalP"/>
    </source>
</evidence>
<dbReference type="InterPro" id="IPR011249">
    <property type="entry name" value="Metalloenz_LuxS/M16"/>
</dbReference>
<gene>
    <name evidence="3" type="ORF">ADIWIN_2678</name>
</gene>
<proteinExistence type="predicted"/>
<accession>S7X8Y4</accession>
<feature type="signal peptide" evidence="1">
    <location>
        <begin position="1"/>
        <end position="26"/>
    </location>
</feature>
<dbReference type="STRING" id="641526.ADIWIN_2678"/>
<evidence type="ECO:0000259" key="2">
    <source>
        <dbReference type="Pfam" id="PF00675"/>
    </source>
</evidence>
<keyword evidence="1" id="KW-0732">Signal</keyword>
<dbReference type="PATRIC" id="fig|641526.4.peg.2660"/>
<dbReference type="Proteomes" id="UP000014962">
    <property type="component" value="Unassembled WGS sequence"/>
</dbReference>
<feature type="chain" id="PRO_5004559245" evidence="1">
    <location>
        <begin position="27"/>
        <end position="166"/>
    </location>
</feature>
<sequence>MKTAINMNNKIVAFFALFIMTIGASAQIDRSQPPVAGPEPEISIDKPEEFTLKNGLKVLVVENHKLPRVSYSLRIDNAPVATGKKAGIESLIGSMLGNGTTTISKDDFNEEIDFLGANLNFGISGGFASSLTKYSDRILELMADAAINPLLTEEEFDKEKLNYLKV</sequence>
<comment type="caution">
    <text evidence="3">The sequence shown here is derived from an EMBL/GenBank/DDBJ whole genome shotgun (WGS) entry which is preliminary data.</text>
</comment>
<keyword evidence="4" id="KW-1185">Reference proteome</keyword>
<dbReference type="GO" id="GO:0046872">
    <property type="term" value="F:metal ion binding"/>
    <property type="evidence" value="ECO:0007669"/>
    <property type="project" value="InterPro"/>
</dbReference>
<feature type="domain" description="Peptidase M16 N-terminal" evidence="2">
    <location>
        <begin position="82"/>
        <end position="162"/>
    </location>
</feature>
<dbReference type="AlphaFoldDB" id="S7X8Y4"/>
<dbReference type="Pfam" id="PF00675">
    <property type="entry name" value="Peptidase_M16"/>
    <property type="match status" value="1"/>
</dbReference>
<dbReference type="InterPro" id="IPR011765">
    <property type="entry name" value="Pept_M16_N"/>
</dbReference>
<dbReference type="SUPFAM" id="SSF63411">
    <property type="entry name" value="LuxS/MPP-like metallohydrolase"/>
    <property type="match status" value="1"/>
</dbReference>
<organism evidence="3 4">
    <name type="scientific">Winogradskyella psychrotolerans RS-3</name>
    <dbReference type="NCBI Taxonomy" id="641526"/>
    <lineage>
        <taxon>Bacteria</taxon>
        <taxon>Pseudomonadati</taxon>
        <taxon>Bacteroidota</taxon>
        <taxon>Flavobacteriia</taxon>
        <taxon>Flavobacteriales</taxon>
        <taxon>Flavobacteriaceae</taxon>
        <taxon>Winogradskyella</taxon>
    </lineage>
</organism>
<dbReference type="eggNOG" id="COG0612">
    <property type="taxonomic scope" value="Bacteria"/>
</dbReference>
<protein>
    <submittedName>
        <fullName evidence="3">Insulinase-like protein</fullName>
    </submittedName>
</protein>
<evidence type="ECO:0000313" key="4">
    <source>
        <dbReference type="Proteomes" id="UP000014962"/>
    </source>
</evidence>
<name>S7X8Y4_9FLAO</name>
<reference evidence="3 4" key="1">
    <citation type="journal article" date="2013" name="Genome Announc.">
        <title>Draft Genome Sequence of Winogradskyella psychrotolerans RS-3T, Isolated from the Marine Transect of Kongsfjorden, Ny-Alesund, Svalbard, Arctic Ocean.</title>
        <authorList>
            <person name="Kumar Pinnaka A."/>
            <person name="Ara S."/>
            <person name="Singh A."/>
            <person name="Shivaji S."/>
        </authorList>
    </citation>
    <scope>NUCLEOTIDE SEQUENCE [LARGE SCALE GENOMIC DNA]</scope>
    <source>
        <strain evidence="3 4">RS-3</strain>
    </source>
</reference>